<accession>A0A2P2QAN5</accession>
<proteinExistence type="predicted"/>
<protein>
    <submittedName>
        <fullName evidence="1">Uncharacterized protein</fullName>
    </submittedName>
</protein>
<sequence>MISTKKIDLSHLRNVSIISSISQLETRAITYLIIKVKQTDVTRFYVRQI</sequence>
<dbReference type="AlphaFoldDB" id="A0A2P2QAN5"/>
<name>A0A2P2QAN5_RHIMU</name>
<reference evidence="1" key="1">
    <citation type="submission" date="2018-02" db="EMBL/GenBank/DDBJ databases">
        <title>Rhizophora mucronata_Transcriptome.</title>
        <authorList>
            <person name="Meera S.P."/>
            <person name="Sreeshan A."/>
            <person name="Augustine A."/>
        </authorList>
    </citation>
    <scope>NUCLEOTIDE SEQUENCE</scope>
    <source>
        <tissue evidence="1">Leaf</tissue>
    </source>
</reference>
<organism evidence="1">
    <name type="scientific">Rhizophora mucronata</name>
    <name type="common">Asiatic mangrove</name>
    <dbReference type="NCBI Taxonomy" id="61149"/>
    <lineage>
        <taxon>Eukaryota</taxon>
        <taxon>Viridiplantae</taxon>
        <taxon>Streptophyta</taxon>
        <taxon>Embryophyta</taxon>
        <taxon>Tracheophyta</taxon>
        <taxon>Spermatophyta</taxon>
        <taxon>Magnoliopsida</taxon>
        <taxon>eudicotyledons</taxon>
        <taxon>Gunneridae</taxon>
        <taxon>Pentapetalae</taxon>
        <taxon>rosids</taxon>
        <taxon>fabids</taxon>
        <taxon>Malpighiales</taxon>
        <taxon>Rhizophoraceae</taxon>
        <taxon>Rhizophora</taxon>
    </lineage>
</organism>
<evidence type="ECO:0000313" key="1">
    <source>
        <dbReference type="EMBL" id="MBX64058.1"/>
    </source>
</evidence>
<dbReference type="EMBL" id="GGEC01083574">
    <property type="protein sequence ID" value="MBX64058.1"/>
    <property type="molecule type" value="Transcribed_RNA"/>
</dbReference>